<comment type="function">
    <text evidence="7">Part of the tripartite ATP-independent periplasmic (TRAP) transport system.</text>
</comment>
<evidence type="ECO:0000256" key="6">
    <source>
        <dbReference type="ARBA" id="ARBA00023136"/>
    </source>
</evidence>
<evidence type="ECO:0000256" key="1">
    <source>
        <dbReference type="ARBA" id="ARBA00004651"/>
    </source>
</evidence>
<evidence type="ECO:0000313" key="10">
    <source>
        <dbReference type="Proteomes" id="UP000295733"/>
    </source>
</evidence>
<comment type="subunit">
    <text evidence="7">The complex comprises the extracytoplasmic solute receptor protein and the two transmembrane proteins.</text>
</comment>
<dbReference type="RefSeq" id="WP_132600613.1">
    <property type="nucleotide sequence ID" value="NZ_NRRP01000027.1"/>
</dbReference>
<dbReference type="AlphaFoldDB" id="A0A4R2NY67"/>
<keyword evidence="4 7" id="KW-0812">Transmembrane</keyword>
<keyword evidence="10" id="KW-1185">Reference proteome</keyword>
<keyword evidence="5 7" id="KW-1133">Transmembrane helix</keyword>
<evidence type="ECO:0000259" key="8">
    <source>
        <dbReference type="Pfam" id="PF04290"/>
    </source>
</evidence>
<comment type="subcellular location">
    <subcellularLocation>
        <location evidence="7">Cell inner membrane</location>
        <topology evidence="7">Multi-pass membrane protein</topology>
    </subcellularLocation>
    <subcellularLocation>
        <location evidence="1">Cell membrane</location>
        <topology evidence="1">Multi-pass membrane protein</topology>
    </subcellularLocation>
</comment>
<evidence type="ECO:0000256" key="3">
    <source>
        <dbReference type="ARBA" id="ARBA00022475"/>
    </source>
</evidence>
<feature type="domain" description="Tripartite ATP-independent periplasmic transporters DctQ component" evidence="8">
    <location>
        <begin position="26"/>
        <end position="151"/>
    </location>
</feature>
<comment type="similarity">
    <text evidence="7">Belongs to the TRAP transporter small permease family.</text>
</comment>
<evidence type="ECO:0000256" key="7">
    <source>
        <dbReference type="RuleBase" id="RU369079"/>
    </source>
</evidence>
<dbReference type="GO" id="GO:0022857">
    <property type="term" value="F:transmembrane transporter activity"/>
    <property type="evidence" value="ECO:0007669"/>
    <property type="project" value="UniProtKB-UniRule"/>
</dbReference>
<feature type="transmembrane region" description="Helical" evidence="7">
    <location>
        <begin position="56"/>
        <end position="81"/>
    </location>
</feature>
<dbReference type="GO" id="GO:0005886">
    <property type="term" value="C:plasma membrane"/>
    <property type="evidence" value="ECO:0007669"/>
    <property type="project" value="UniProtKB-SubCell"/>
</dbReference>
<accession>A0A4R2NY67</accession>
<evidence type="ECO:0000256" key="4">
    <source>
        <dbReference type="ARBA" id="ARBA00022692"/>
    </source>
</evidence>
<name>A0A4R2NY67_RHOAD</name>
<comment type="caution">
    <text evidence="7">Lacks conserved residue(s) required for the propagation of feature annotation.</text>
</comment>
<protein>
    <recommendedName>
        <fullName evidence="7">TRAP transporter small permease protein</fullName>
    </recommendedName>
</protein>
<keyword evidence="3" id="KW-1003">Cell membrane</keyword>
<dbReference type="OrthoDB" id="2877624at2"/>
<keyword evidence="7" id="KW-0997">Cell inner membrane</keyword>
<evidence type="ECO:0000313" key="9">
    <source>
        <dbReference type="EMBL" id="TCP26481.1"/>
    </source>
</evidence>
<comment type="caution">
    <text evidence="9">The sequence shown here is derived from an EMBL/GenBank/DDBJ whole genome shotgun (WGS) entry which is preliminary data.</text>
</comment>
<organism evidence="9 10">
    <name type="scientific">Rhodovulum adriaticum</name>
    <name type="common">Rhodopseudomonas adriatica</name>
    <dbReference type="NCBI Taxonomy" id="35804"/>
    <lineage>
        <taxon>Bacteria</taxon>
        <taxon>Pseudomonadati</taxon>
        <taxon>Pseudomonadota</taxon>
        <taxon>Alphaproteobacteria</taxon>
        <taxon>Rhodobacterales</taxon>
        <taxon>Paracoccaceae</taxon>
        <taxon>Rhodovulum</taxon>
    </lineage>
</organism>
<dbReference type="EMBL" id="SLXL01000002">
    <property type="protein sequence ID" value="TCP26481.1"/>
    <property type="molecule type" value="Genomic_DNA"/>
</dbReference>
<reference evidence="9 10" key="1">
    <citation type="submission" date="2019-03" db="EMBL/GenBank/DDBJ databases">
        <title>Genomic Encyclopedia of Type Strains, Phase IV (KMG-IV): sequencing the most valuable type-strain genomes for metagenomic binning, comparative biology and taxonomic classification.</title>
        <authorList>
            <person name="Goeker M."/>
        </authorList>
    </citation>
    <scope>NUCLEOTIDE SEQUENCE [LARGE SCALE GENOMIC DNA]</scope>
    <source>
        <strain evidence="9 10">DSM 2781</strain>
    </source>
</reference>
<gene>
    <name evidence="9" type="ORF">EV656_102450</name>
</gene>
<evidence type="ECO:0000256" key="5">
    <source>
        <dbReference type="ARBA" id="ARBA00022989"/>
    </source>
</evidence>
<feature type="transmembrane region" description="Helical" evidence="7">
    <location>
        <begin position="131"/>
        <end position="163"/>
    </location>
</feature>
<dbReference type="Pfam" id="PF04290">
    <property type="entry name" value="DctQ"/>
    <property type="match status" value="1"/>
</dbReference>
<sequence length="169" mass="18250">METLIRVAKVASRAPVALACLALFVLMGMTFADVIGRSAFDAPIEAATELTRILMAVMVFSCLPVISARGGHIAVDLFDGFFDRWHLNRLREAAIHIACGVMLAWPAQRVWVLAGRARDYGDVTEYLSIPVFYVTAFIAVSVAVTAAVMVAVGLVHLVAPYLLDEDIAA</sequence>
<keyword evidence="6 7" id="KW-0472">Membrane</keyword>
<dbReference type="Proteomes" id="UP000295733">
    <property type="component" value="Unassembled WGS sequence"/>
</dbReference>
<dbReference type="InterPro" id="IPR055348">
    <property type="entry name" value="DctQ"/>
</dbReference>
<proteinExistence type="inferred from homology"/>
<evidence type="ECO:0000256" key="2">
    <source>
        <dbReference type="ARBA" id="ARBA00022448"/>
    </source>
</evidence>
<keyword evidence="2 7" id="KW-0813">Transport</keyword>
<feature type="transmembrane region" description="Helical" evidence="7">
    <location>
        <begin position="93"/>
        <end position="111"/>
    </location>
</feature>